<proteinExistence type="predicted"/>
<dbReference type="PANTHER" id="PTHR36305">
    <property type="entry name" value="PHOSPHATIDYLGLYCEROPHOSPHATASE A"/>
    <property type="match status" value="1"/>
</dbReference>
<evidence type="ECO:0000259" key="2">
    <source>
        <dbReference type="Pfam" id="PF04608"/>
    </source>
</evidence>
<dbReference type="STRING" id="592015.HMPREF1705_04224"/>
<keyword evidence="1" id="KW-0472">Membrane</keyword>
<sequence>MKGNLFEEAAVLWGVGRVSSMPGTLASCVAAAVFVIVRPSWWLIIVIALAGVIASDRYSKRIKEKDPKEVVIDEVIGTWIALYGHPTGYVIAGLFLFRVLDIFKPFPISWSEKAPGGWGIMADDFVGGVMANLILCAVKWLYFDGGFVSILAR</sequence>
<dbReference type="SUPFAM" id="SSF101307">
    <property type="entry name" value="YutG-like"/>
    <property type="match status" value="1"/>
</dbReference>
<dbReference type="EMBL" id="ACJX03000001">
    <property type="protein sequence ID" value="KRT34969.1"/>
    <property type="molecule type" value="Genomic_DNA"/>
</dbReference>
<dbReference type="AlphaFoldDB" id="A0A0T5X9D3"/>
<feature type="transmembrane region" description="Helical" evidence="1">
    <location>
        <begin position="75"/>
        <end position="97"/>
    </location>
</feature>
<dbReference type="eggNOG" id="COG1267">
    <property type="taxonomic scope" value="Bacteria"/>
</dbReference>
<dbReference type="GO" id="GO:0008962">
    <property type="term" value="F:phosphatidylglycerophosphatase activity"/>
    <property type="evidence" value="ECO:0007669"/>
    <property type="project" value="InterPro"/>
</dbReference>
<feature type="transmembrane region" description="Helical" evidence="1">
    <location>
        <begin position="125"/>
        <end position="143"/>
    </location>
</feature>
<dbReference type="PIRSF" id="PIRSF006162">
    <property type="entry name" value="PgpA"/>
    <property type="match status" value="1"/>
</dbReference>
<dbReference type="RefSeq" id="WP_009202379.1">
    <property type="nucleotide sequence ID" value="NZ_ACJX03000001.1"/>
</dbReference>
<evidence type="ECO:0000313" key="4">
    <source>
        <dbReference type="Proteomes" id="UP000005273"/>
    </source>
</evidence>
<accession>A0A0T5X9D3</accession>
<gene>
    <name evidence="3" type="ORF">HMPREF1705_04224</name>
</gene>
<dbReference type="CDD" id="cd06971">
    <property type="entry name" value="PgpA"/>
    <property type="match status" value="1"/>
</dbReference>
<keyword evidence="4" id="KW-1185">Reference proteome</keyword>
<dbReference type="PROSITE" id="PS51257">
    <property type="entry name" value="PROKAR_LIPOPROTEIN"/>
    <property type="match status" value="1"/>
</dbReference>
<keyword evidence="1" id="KW-0812">Transmembrane</keyword>
<dbReference type="Proteomes" id="UP000005273">
    <property type="component" value="Unassembled WGS sequence"/>
</dbReference>
<name>A0A0T5X9D3_9BACT</name>
<dbReference type="InterPro" id="IPR036681">
    <property type="entry name" value="PgpA-like_sf"/>
</dbReference>
<dbReference type="InterPro" id="IPR007686">
    <property type="entry name" value="YutG/PgpA"/>
</dbReference>
<evidence type="ECO:0000313" key="3">
    <source>
        <dbReference type="EMBL" id="KRT34969.1"/>
    </source>
</evidence>
<dbReference type="GO" id="GO:0006629">
    <property type="term" value="P:lipid metabolic process"/>
    <property type="evidence" value="ECO:0007669"/>
    <property type="project" value="InterPro"/>
</dbReference>
<evidence type="ECO:0000256" key="1">
    <source>
        <dbReference type="SAM" id="Phobius"/>
    </source>
</evidence>
<reference evidence="4" key="1">
    <citation type="submission" date="2012-09" db="EMBL/GenBank/DDBJ databases">
        <authorList>
            <person name="Weinstock G."/>
            <person name="Sodergren E."/>
            <person name="Clifton S."/>
            <person name="Fulton L."/>
            <person name="Fulton B."/>
            <person name="Courtney L."/>
            <person name="Fronick C."/>
            <person name="Harrison M."/>
            <person name="Strong C."/>
            <person name="Farmer C."/>
            <person name="Delehaunty K."/>
            <person name="Markovic C."/>
            <person name="Hall O."/>
            <person name="Minx P."/>
            <person name="Tomlinson C."/>
            <person name="Mitreva M."/>
            <person name="Nelson J."/>
            <person name="Hou S."/>
            <person name="Wollam A."/>
            <person name="Pepin K.H."/>
            <person name="Johnson M."/>
            <person name="Bhonagiri V."/>
            <person name="Nash W.E."/>
            <person name="Suruliraj S."/>
            <person name="Warren W."/>
            <person name="Chinwalla A."/>
            <person name="Mardis E.R."/>
            <person name="Wilson R.K."/>
        </authorList>
    </citation>
    <scope>NUCLEOTIDE SEQUENCE [LARGE SCALE GENOMIC DNA]</scope>
    <source>
        <strain evidence="4">OS1</strain>
    </source>
</reference>
<keyword evidence="1" id="KW-1133">Transmembrane helix</keyword>
<dbReference type="PANTHER" id="PTHR36305:SF1">
    <property type="entry name" value="PHOSPHATIDYLGLYCEROPHOSPHATASE A"/>
    <property type="match status" value="1"/>
</dbReference>
<protein>
    <submittedName>
        <fullName evidence="3">Phosphatidylglycerophosphatase A</fullName>
    </submittedName>
</protein>
<dbReference type="Pfam" id="PF04608">
    <property type="entry name" value="PgpA"/>
    <property type="match status" value="1"/>
</dbReference>
<dbReference type="OrthoDB" id="9804091at2"/>
<organism evidence="3 4">
    <name type="scientific">Acetomicrobium hydrogeniformans ATCC BAA-1850</name>
    <dbReference type="NCBI Taxonomy" id="592015"/>
    <lineage>
        <taxon>Bacteria</taxon>
        <taxon>Thermotogati</taxon>
        <taxon>Synergistota</taxon>
        <taxon>Synergistia</taxon>
        <taxon>Synergistales</taxon>
        <taxon>Acetomicrobiaceae</taxon>
        <taxon>Acetomicrobium</taxon>
    </lineage>
</organism>
<feature type="domain" description="YutG/PgpA" evidence="2">
    <location>
        <begin position="11"/>
        <end position="138"/>
    </location>
</feature>
<dbReference type="InterPro" id="IPR026037">
    <property type="entry name" value="PgpA"/>
</dbReference>
<comment type="caution">
    <text evidence="3">The sequence shown here is derived from an EMBL/GenBank/DDBJ whole genome shotgun (WGS) entry which is preliminary data.</text>
</comment>
<feature type="transmembrane region" description="Helical" evidence="1">
    <location>
        <begin position="29"/>
        <end position="54"/>
    </location>
</feature>